<dbReference type="InterPro" id="IPR046347">
    <property type="entry name" value="bZIP_sf"/>
</dbReference>
<sequence length="240" mass="27840">MYETNTCFNPCYHQQVGMTYPHDQDLCDHVPDIEGTPYGREYSFVPDFLTNNSQNYNSYYKQNDNESNGNFNQCYLSNYEAPSETMLPISNNCTTNCSQYVISEEDRDPVKRIFDEISAECEHLLLKKNCEECRTKPNENYQYVDLQDNSSTTNKSTTTIPTEIFVADEETAQLALSMKRKREQNKMAAARYREKRKHINKSTKAEIGLLEKQNLALKTTVKDYQKEINALRKKLGLPSQ</sequence>
<name>A0A914ZH26_9BILA</name>
<dbReference type="CDD" id="cd14692">
    <property type="entry name" value="bZIP_ATF4"/>
    <property type="match status" value="1"/>
</dbReference>
<dbReference type="Proteomes" id="UP000887577">
    <property type="component" value="Unplaced"/>
</dbReference>
<proteinExistence type="predicted"/>
<reference evidence="4" key="1">
    <citation type="submission" date="2022-11" db="UniProtKB">
        <authorList>
            <consortium name="WormBaseParasite"/>
        </authorList>
    </citation>
    <scope>IDENTIFICATION</scope>
</reference>
<dbReference type="SUPFAM" id="SSF57959">
    <property type="entry name" value="Leucine zipper domain"/>
    <property type="match status" value="1"/>
</dbReference>
<keyword evidence="3" id="KW-1185">Reference proteome</keyword>
<dbReference type="PROSITE" id="PS00036">
    <property type="entry name" value="BZIP_BASIC"/>
    <property type="match status" value="1"/>
</dbReference>
<dbReference type="InterPro" id="IPR004827">
    <property type="entry name" value="bZIP"/>
</dbReference>
<dbReference type="GO" id="GO:0003700">
    <property type="term" value="F:DNA-binding transcription factor activity"/>
    <property type="evidence" value="ECO:0007669"/>
    <property type="project" value="InterPro"/>
</dbReference>
<evidence type="ECO:0000313" key="3">
    <source>
        <dbReference type="Proteomes" id="UP000887577"/>
    </source>
</evidence>
<dbReference type="SMART" id="SM00338">
    <property type="entry name" value="BRLZ"/>
    <property type="match status" value="1"/>
</dbReference>
<dbReference type="AlphaFoldDB" id="A0A914ZH26"/>
<dbReference type="WBParaSite" id="PSU_v2.g9584.t1">
    <property type="protein sequence ID" value="PSU_v2.g9584.t1"/>
    <property type="gene ID" value="PSU_v2.g9584"/>
</dbReference>
<keyword evidence="1" id="KW-0175">Coiled coil</keyword>
<protein>
    <submittedName>
        <fullName evidence="4">BZIP domain-containing protein</fullName>
    </submittedName>
</protein>
<accession>A0A914ZH26</accession>
<dbReference type="PROSITE" id="PS50217">
    <property type="entry name" value="BZIP"/>
    <property type="match status" value="1"/>
</dbReference>
<evidence type="ECO:0000259" key="2">
    <source>
        <dbReference type="PROSITE" id="PS50217"/>
    </source>
</evidence>
<organism evidence="3 4">
    <name type="scientific">Panagrolaimus superbus</name>
    <dbReference type="NCBI Taxonomy" id="310955"/>
    <lineage>
        <taxon>Eukaryota</taxon>
        <taxon>Metazoa</taxon>
        <taxon>Ecdysozoa</taxon>
        <taxon>Nematoda</taxon>
        <taxon>Chromadorea</taxon>
        <taxon>Rhabditida</taxon>
        <taxon>Tylenchina</taxon>
        <taxon>Panagrolaimomorpha</taxon>
        <taxon>Panagrolaimoidea</taxon>
        <taxon>Panagrolaimidae</taxon>
        <taxon>Panagrolaimus</taxon>
    </lineage>
</organism>
<evidence type="ECO:0000313" key="4">
    <source>
        <dbReference type="WBParaSite" id="PSU_v2.g9584.t1"/>
    </source>
</evidence>
<dbReference type="Gene3D" id="1.20.5.170">
    <property type="match status" value="1"/>
</dbReference>
<feature type="coiled-coil region" evidence="1">
    <location>
        <begin position="207"/>
        <end position="234"/>
    </location>
</feature>
<dbReference type="Pfam" id="PF07716">
    <property type="entry name" value="bZIP_2"/>
    <property type="match status" value="1"/>
</dbReference>
<evidence type="ECO:0000256" key="1">
    <source>
        <dbReference type="SAM" id="Coils"/>
    </source>
</evidence>
<feature type="domain" description="BZIP" evidence="2">
    <location>
        <begin position="175"/>
        <end position="235"/>
    </location>
</feature>